<evidence type="ECO:0000256" key="3">
    <source>
        <dbReference type="ARBA" id="ARBA00022801"/>
    </source>
</evidence>
<dbReference type="AlphaFoldDB" id="A0A383AYU2"/>
<dbReference type="PROSITE" id="PS00149">
    <property type="entry name" value="SULFATASE_2"/>
    <property type="match status" value="1"/>
</dbReference>
<dbReference type="PROSITE" id="PS00523">
    <property type="entry name" value="SULFATASE_1"/>
    <property type="match status" value="1"/>
</dbReference>
<reference evidence="7" key="1">
    <citation type="submission" date="2018-05" db="EMBL/GenBank/DDBJ databases">
        <authorList>
            <person name="Lanie J.A."/>
            <person name="Ng W.-L."/>
            <person name="Kazmierczak K.M."/>
            <person name="Andrzejewski T.M."/>
            <person name="Davidsen T.M."/>
            <person name="Wayne K.J."/>
            <person name="Tettelin H."/>
            <person name="Glass J.I."/>
            <person name="Rusch D."/>
            <person name="Podicherti R."/>
            <person name="Tsui H.-C.T."/>
            <person name="Winkler M.E."/>
        </authorList>
    </citation>
    <scope>NUCLEOTIDE SEQUENCE</scope>
</reference>
<gene>
    <name evidence="7" type="ORF">METZ01_LOCUS465229</name>
</gene>
<dbReference type="PANTHER" id="PTHR42693:SF53">
    <property type="entry name" value="ENDO-4-O-SULFATASE"/>
    <property type="match status" value="1"/>
</dbReference>
<keyword evidence="3" id="KW-0378">Hydrolase</keyword>
<evidence type="ECO:0000256" key="4">
    <source>
        <dbReference type="ARBA" id="ARBA00022837"/>
    </source>
</evidence>
<dbReference type="PANTHER" id="PTHR42693">
    <property type="entry name" value="ARYLSULFATASE FAMILY MEMBER"/>
    <property type="match status" value="1"/>
</dbReference>
<evidence type="ECO:0000256" key="2">
    <source>
        <dbReference type="ARBA" id="ARBA00022723"/>
    </source>
</evidence>
<accession>A0A383AYU2</accession>
<dbReference type="Pfam" id="PF00884">
    <property type="entry name" value="Sulfatase"/>
    <property type="match status" value="1"/>
</dbReference>
<dbReference type="InterPro" id="IPR017850">
    <property type="entry name" value="Alkaline_phosphatase_core_sf"/>
</dbReference>
<proteinExistence type="inferred from homology"/>
<dbReference type="InterPro" id="IPR000917">
    <property type="entry name" value="Sulfatase_N"/>
</dbReference>
<dbReference type="InterPro" id="IPR024607">
    <property type="entry name" value="Sulfatase_CS"/>
</dbReference>
<name>A0A383AYU2_9ZZZZ</name>
<keyword evidence="2" id="KW-0479">Metal-binding</keyword>
<feature type="non-terminal residue" evidence="7">
    <location>
        <position position="1"/>
    </location>
</feature>
<dbReference type="GO" id="GO:0004065">
    <property type="term" value="F:arylsulfatase activity"/>
    <property type="evidence" value="ECO:0007669"/>
    <property type="project" value="TreeGrafter"/>
</dbReference>
<sequence>QGMRFTQSYSACGVCSPSRSSILTGRTPYRNGVWRWIPGGHQVHLRTSEITSAELLKAKGYETCHVGKWHLNGKFNSKAQPQPDAHGFDHWMATQNNAAPNHRNPRNFVRNGKEVGELEGYSAPLVVEEGIRWLKEKRDPKKPFFLNVWTHEPHLPIESDPKFMELYKEFEDDGIRQHHGNVTQIDHAFGNLMKALDELGETENTFVIFTSDNGPEGNGRNGRTRGSTGGLRERKRSSHEGGIRVPGII</sequence>
<dbReference type="EMBL" id="UINC01195694">
    <property type="protein sequence ID" value="SVE12375.1"/>
    <property type="molecule type" value="Genomic_DNA"/>
</dbReference>
<feature type="region of interest" description="Disordered" evidence="5">
    <location>
        <begin position="210"/>
        <end position="249"/>
    </location>
</feature>
<feature type="non-terminal residue" evidence="7">
    <location>
        <position position="249"/>
    </location>
</feature>
<dbReference type="InterPro" id="IPR050738">
    <property type="entry name" value="Sulfatase"/>
</dbReference>
<feature type="domain" description="Sulfatase N-terminal" evidence="6">
    <location>
        <begin position="1"/>
        <end position="249"/>
    </location>
</feature>
<evidence type="ECO:0000259" key="6">
    <source>
        <dbReference type="Pfam" id="PF00884"/>
    </source>
</evidence>
<comment type="similarity">
    <text evidence="1">Belongs to the sulfatase family.</text>
</comment>
<dbReference type="GO" id="GO:0046872">
    <property type="term" value="F:metal ion binding"/>
    <property type="evidence" value="ECO:0007669"/>
    <property type="project" value="UniProtKB-KW"/>
</dbReference>
<dbReference type="SUPFAM" id="SSF53649">
    <property type="entry name" value="Alkaline phosphatase-like"/>
    <property type="match status" value="1"/>
</dbReference>
<protein>
    <recommendedName>
        <fullName evidence="6">Sulfatase N-terminal domain-containing protein</fullName>
    </recommendedName>
</protein>
<evidence type="ECO:0000256" key="5">
    <source>
        <dbReference type="SAM" id="MobiDB-lite"/>
    </source>
</evidence>
<evidence type="ECO:0000313" key="7">
    <source>
        <dbReference type="EMBL" id="SVE12375.1"/>
    </source>
</evidence>
<organism evidence="7">
    <name type="scientific">marine metagenome</name>
    <dbReference type="NCBI Taxonomy" id="408172"/>
    <lineage>
        <taxon>unclassified sequences</taxon>
        <taxon>metagenomes</taxon>
        <taxon>ecological metagenomes</taxon>
    </lineage>
</organism>
<evidence type="ECO:0000256" key="1">
    <source>
        <dbReference type="ARBA" id="ARBA00008779"/>
    </source>
</evidence>
<dbReference type="Gene3D" id="3.40.720.10">
    <property type="entry name" value="Alkaline Phosphatase, subunit A"/>
    <property type="match status" value="1"/>
</dbReference>
<keyword evidence="4" id="KW-0106">Calcium</keyword>